<dbReference type="AlphaFoldDB" id="A0A3S5CK49"/>
<dbReference type="Proteomes" id="UP000784294">
    <property type="component" value="Unassembled WGS sequence"/>
</dbReference>
<evidence type="ECO:0000313" key="2">
    <source>
        <dbReference type="EMBL" id="VEL27880.1"/>
    </source>
</evidence>
<reference evidence="2" key="1">
    <citation type="submission" date="2018-11" db="EMBL/GenBank/DDBJ databases">
        <authorList>
            <consortium name="Pathogen Informatics"/>
        </authorList>
    </citation>
    <scope>NUCLEOTIDE SEQUENCE</scope>
</reference>
<feature type="compositionally biased region" description="Basic and acidic residues" evidence="1">
    <location>
        <begin position="53"/>
        <end position="66"/>
    </location>
</feature>
<protein>
    <submittedName>
        <fullName evidence="2">Uncharacterized protein</fullName>
    </submittedName>
</protein>
<gene>
    <name evidence="2" type="ORF">PXEA_LOCUS21320</name>
</gene>
<feature type="region of interest" description="Disordered" evidence="1">
    <location>
        <begin position="1"/>
        <end position="67"/>
    </location>
</feature>
<dbReference type="EMBL" id="CAAALY010090618">
    <property type="protein sequence ID" value="VEL27880.1"/>
    <property type="molecule type" value="Genomic_DNA"/>
</dbReference>
<evidence type="ECO:0000256" key="1">
    <source>
        <dbReference type="SAM" id="MobiDB-lite"/>
    </source>
</evidence>
<accession>A0A3S5CK49</accession>
<evidence type="ECO:0000313" key="3">
    <source>
        <dbReference type="Proteomes" id="UP000784294"/>
    </source>
</evidence>
<keyword evidence="3" id="KW-1185">Reference proteome</keyword>
<organism evidence="2 3">
    <name type="scientific">Protopolystoma xenopodis</name>
    <dbReference type="NCBI Taxonomy" id="117903"/>
    <lineage>
        <taxon>Eukaryota</taxon>
        <taxon>Metazoa</taxon>
        <taxon>Spiralia</taxon>
        <taxon>Lophotrochozoa</taxon>
        <taxon>Platyhelminthes</taxon>
        <taxon>Monogenea</taxon>
        <taxon>Polyopisthocotylea</taxon>
        <taxon>Polystomatidea</taxon>
        <taxon>Polystomatidae</taxon>
        <taxon>Protopolystoma</taxon>
    </lineage>
</organism>
<proteinExistence type="predicted"/>
<comment type="caution">
    <text evidence="2">The sequence shown here is derived from an EMBL/GenBank/DDBJ whole genome shotgun (WGS) entry which is preliminary data.</text>
</comment>
<sequence>MSYSNIRRPLQPQSPGYRRRRSPSPSSFPPDVQDDRRIVNALGVLPTPPPELEYPRPHQRQDRQRPEVYVPSHEAIFQHQSFDDGSVSRNFGLSGPNIPRCRSPEPRLNNVL</sequence>
<name>A0A3S5CK49_9PLAT</name>
<feature type="region of interest" description="Disordered" evidence="1">
    <location>
        <begin position="82"/>
        <end position="112"/>
    </location>
</feature>